<dbReference type="InterPro" id="IPR005467">
    <property type="entry name" value="His_kinase_dom"/>
</dbReference>
<dbReference type="SUPFAM" id="SSF55874">
    <property type="entry name" value="ATPase domain of HSP90 chaperone/DNA topoisomerase II/histidine kinase"/>
    <property type="match status" value="1"/>
</dbReference>
<reference evidence="19 20" key="1">
    <citation type="submission" date="2017-01" db="EMBL/GenBank/DDBJ databases">
        <title>The cable genome- insights into the physiology and evolution of filamentous bacteria capable of sulfide oxidation via long distance electron transfer.</title>
        <authorList>
            <person name="Schreiber L."/>
            <person name="Bjerg J.T."/>
            <person name="Boggild A."/>
            <person name="Van De Vossenberg J."/>
            <person name="Meysman F."/>
            <person name="Nielsen L.P."/>
            <person name="Schramm A."/>
            <person name="Kjeldsen K.U."/>
        </authorList>
    </citation>
    <scope>NUCLEOTIDE SEQUENCE [LARGE SCALE GENOMIC DNA]</scope>
    <source>
        <strain evidence="19">A5</strain>
    </source>
</reference>
<dbReference type="EC" id="2.7.13.3" evidence="3"/>
<dbReference type="GO" id="GO:0005886">
    <property type="term" value="C:plasma membrane"/>
    <property type="evidence" value="ECO:0007669"/>
    <property type="project" value="UniProtKB-SubCell"/>
</dbReference>
<dbReference type="SMART" id="SM00448">
    <property type="entry name" value="REC"/>
    <property type="match status" value="3"/>
</dbReference>
<evidence type="ECO:0000256" key="11">
    <source>
        <dbReference type="ARBA" id="ARBA00023136"/>
    </source>
</evidence>
<dbReference type="Gene3D" id="3.30.565.10">
    <property type="entry name" value="Histidine kinase-like ATPase, C-terminal domain"/>
    <property type="match status" value="1"/>
</dbReference>
<dbReference type="SMART" id="SM00304">
    <property type="entry name" value="HAMP"/>
    <property type="match status" value="1"/>
</dbReference>
<keyword evidence="20" id="KW-1185">Reference proteome</keyword>
<dbReference type="PANTHER" id="PTHR45339:SF1">
    <property type="entry name" value="HYBRID SIGNAL TRANSDUCTION HISTIDINE KINASE J"/>
    <property type="match status" value="1"/>
</dbReference>
<evidence type="ECO:0000256" key="2">
    <source>
        <dbReference type="ARBA" id="ARBA00004651"/>
    </source>
</evidence>
<comment type="subcellular location">
    <subcellularLocation>
        <location evidence="2">Cell membrane</location>
        <topology evidence="2">Multi-pass membrane protein</topology>
    </subcellularLocation>
</comment>
<evidence type="ECO:0000256" key="6">
    <source>
        <dbReference type="ARBA" id="ARBA00022679"/>
    </source>
</evidence>
<keyword evidence="5 12" id="KW-0597">Phosphoprotein</keyword>
<feature type="domain" description="Response regulatory" evidence="17">
    <location>
        <begin position="1088"/>
        <end position="1204"/>
    </location>
</feature>
<dbReference type="Gene3D" id="3.40.50.2300">
    <property type="match status" value="3"/>
</dbReference>
<dbReference type="Pfam" id="PF00512">
    <property type="entry name" value="HisKA"/>
    <property type="match status" value="1"/>
</dbReference>
<evidence type="ECO:0000256" key="15">
    <source>
        <dbReference type="SAM" id="Phobius"/>
    </source>
</evidence>
<dbReference type="Gene3D" id="3.30.450.40">
    <property type="match status" value="1"/>
</dbReference>
<dbReference type="InterPro" id="IPR003018">
    <property type="entry name" value="GAF"/>
</dbReference>
<dbReference type="SMART" id="SM00388">
    <property type="entry name" value="HisKA"/>
    <property type="match status" value="1"/>
</dbReference>
<sequence>MRFNLGAKLIFSHLGMGILPLLFISVVIWLTVAGSFETIGDQGVSAVEHAAHDQLTTMCSMKEKQIAYFFRVMEGQMYMLRDNAWLQETFRSFDREFRLADDSVDSDEWNSLALSNDVLFQYLCVHLAWNNLYLINRDGKIIYSVQKSSDLGMPLNMNPLMNTSLGRAYSRIRTEQDRDIAFGDYAPYPPLDNLPSAFLVTRIHDDTGEMKEEIGYLAVQPSTEALRNMIKMASNKEESLEAYLVGADGYMRSDSVLDPENYSRAESFRQGNKVDTQASRNAIEGKKGTGIILDYRGNTVLSSWTPVDVFDTRWALICESDEGEAMKSRTVVNDIRIDAENKVKRSVLTGLFLTFFIVGMIAWLIVRSISRPIVQAAGIADSIATGDFHRRLDMQRADEIGQMADALDRMVEKVAQNFHEKATMAELSDQMRGEQDILPLAAHIITHLAKFLNARMASLYLVDRSGETMTLTGTYAFHKRKGLNSKIKIGEGIAGQAVLEKNMISITDLPEDYVRISSALGDSAPCNILAVPFSHEETVLGVLEFASFTEFSDEQMEFLDNVTEHIAIAFRSAQSKQKVQELLEETREQAEELKQQSEELMATNEELESQATALKKFQQELESRQEELKETNAALEEKSEALTVEKKKIKNRNEELIAAKEKVEERSKDLALASKYKSEFLANMSHELRTPLNSLLLLAQSLRDNREGNLTAKQEKAAGIIFESGNDLLDLINEILDLSKIEAGQIVKDVEEVLLTDLAENAETLFSHMAENKGVAFSVTFADDIPRSIFTDRKRVEQILKNFLGNSMKFTSEGRIDLVFSRMEATAPVRSETLQSEQTITISVADTGIGIPAEKQRSIFEAFQQADGSTARKYGGTGLGLSISKELAALLGGEIGLVSEPGKGAVFTLYLPVGAPPPEKEGEQQQAEQPSVPKTEIPTQTHEGGIQKREFAVADDRDRLSDGDRVMLIIEDDSKFAEILLEQCHESDFKSLVTDNGEEGLRLADQYRPSGIILDIRLPGIDGWTVLNSLKSHAGTRHIPVHMMSAEEVSRKAMNQGAIGFLSKPVTREQLNKAFGRFESVINKKIKKLLVVEDDDNLRGVLVDLVGNGDTETFEAGTGKEAETLLGEQRFDCMVLDLGLPDCNGIELLRRLADTADLVVPPVIIYTGRDLSREEERELNKYSESIIIKDARSQERLLDETSLFLHRMVESMPARKQQIIADLYDRDKMFQGKKVLLVDDDMRNVFALSGVLEQKGMEVVIAEDGRKALEMLVQEERIDIVLMDIMMPEMDGYEATRKIRKQKQFWKLPVIALTAKAMKDDREKCLEAGASDYLAKPVDVERLLSMMRVWLYR</sequence>
<comment type="caution">
    <text evidence="19">The sequence shown here is derived from an EMBL/GenBank/DDBJ whole genome shotgun (WGS) entry which is preliminary data.</text>
</comment>
<feature type="coiled-coil region" evidence="13">
    <location>
        <begin position="572"/>
        <end position="673"/>
    </location>
</feature>
<evidence type="ECO:0000256" key="5">
    <source>
        <dbReference type="ARBA" id="ARBA00022553"/>
    </source>
</evidence>
<keyword evidence="8" id="KW-0418">Kinase</keyword>
<evidence type="ECO:0000259" key="16">
    <source>
        <dbReference type="PROSITE" id="PS50109"/>
    </source>
</evidence>
<dbReference type="CDD" id="cd06225">
    <property type="entry name" value="HAMP"/>
    <property type="match status" value="1"/>
</dbReference>
<dbReference type="CDD" id="cd17546">
    <property type="entry name" value="REC_hyHK_CKI1_RcsC-like"/>
    <property type="match status" value="1"/>
</dbReference>
<evidence type="ECO:0000256" key="7">
    <source>
        <dbReference type="ARBA" id="ARBA00022692"/>
    </source>
</evidence>
<accession>A0A444JGR7</accession>
<dbReference type="EMBL" id="MTKS01000029">
    <property type="protein sequence ID" value="RWX52207.1"/>
    <property type="molecule type" value="Genomic_DNA"/>
</dbReference>
<evidence type="ECO:0000313" key="20">
    <source>
        <dbReference type="Proteomes" id="UP000288892"/>
    </source>
</evidence>
<dbReference type="SUPFAM" id="SSF52172">
    <property type="entry name" value="CheY-like"/>
    <property type="match status" value="3"/>
</dbReference>
<dbReference type="Pfam" id="PF00072">
    <property type="entry name" value="Response_reg"/>
    <property type="match status" value="3"/>
</dbReference>
<evidence type="ECO:0000256" key="3">
    <source>
        <dbReference type="ARBA" id="ARBA00012438"/>
    </source>
</evidence>
<gene>
    <name evidence="19" type="ORF">VU01_10298</name>
</gene>
<organism evidence="19 20">
    <name type="scientific">Candidatus Electrothrix marina</name>
    <dbReference type="NCBI Taxonomy" id="1859130"/>
    <lineage>
        <taxon>Bacteria</taxon>
        <taxon>Pseudomonadati</taxon>
        <taxon>Thermodesulfobacteriota</taxon>
        <taxon>Desulfobulbia</taxon>
        <taxon>Desulfobulbales</taxon>
        <taxon>Desulfobulbaceae</taxon>
        <taxon>Candidatus Electrothrix</taxon>
    </lineage>
</organism>
<feature type="modified residue" description="4-aspartylphosphate" evidence="12">
    <location>
        <position position="1015"/>
    </location>
</feature>
<feature type="transmembrane region" description="Helical" evidence="15">
    <location>
        <begin position="346"/>
        <end position="366"/>
    </location>
</feature>
<proteinExistence type="predicted"/>
<evidence type="ECO:0000313" key="19">
    <source>
        <dbReference type="EMBL" id="RWX52207.1"/>
    </source>
</evidence>
<dbReference type="Pfam" id="PF02518">
    <property type="entry name" value="HATPase_c"/>
    <property type="match status" value="1"/>
</dbReference>
<keyword evidence="4" id="KW-1003">Cell membrane</keyword>
<dbReference type="CDD" id="cd00082">
    <property type="entry name" value="HisKA"/>
    <property type="match status" value="1"/>
</dbReference>
<comment type="catalytic activity">
    <reaction evidence="1">
        <text>ATP + protein L-histidine = ADP + protein N-phospho-L-histidine.</text>
        <dbReference type="EC" id="2.7.13.3"/>
    </reaction>
</comment>
<dbReference type="PRINTS" id="PR00344">
    <property type="entry name" value="BCTRLSENSOR"/>
</dbReference>
<dbReference type="InterPro" id="IPR033479">
    <property type="entry name" value="dCache_1"/>
</dbReference>
<keyword evidence="11 15" id="KW-0472">Membrane</keyword>
<dbReference type="GO" id="GO:0000155">
    <property type="term" value="F:phosphorelay sensor kinase activity"/>
    <property type="evidence" value="ECO:0007669"/>
    <property type="project" value="InterPro"/>
</dbReference>
<dbReference type="CDD" id="cd00156">
    <property type="entry name" value="REC"/>
    <property type="match status" value="1"/>
</dbReference>
<dbReference type="CDD" id="cd16922">
    <property type="entry name" value="HATPase_EvgS-ArcB-TorS-like"/>
    <property type="match status" value="1"/>
</dbReference>
<dbReference type="Proteomes" id="UP000288892">
    <property type="component" value="Unassembled WGS sequence"/>
</dbReference>
<dbReference type="SUPFAM" id="SSF158472">
    <property type="entry name" value="HAMP domain-like"/>
    <property type="match status" value="1"/>
</dbReference>
<feature type="domain" description="Response regulatory" evidence="17">
    <location>
        <begin position="1234"/>
        <end position="1351"/>
    </location>
</feature>
<dbReference type="SUPFAM" id="SSF46966">
    <property type="entry name" value="Spectrin repeat"/>
    <property type="match status" value="1"/>
</dbReference>
<dbReference type="InterPro" id="IPR029016">
    <property type="entry name" value="GAF-like_dom_sf"/>
</dbReference>
<dbReference type="InterPro" id="IPR036097">
    <property type="entry name" value="HisK_dim/P_sf"/>
</dbReference>
<evidence type="ECO:0000256" key="4">
    <source>
        <dbReference type="ARBA" id="ARBA00022475"/>
    </source>
</evidence>
<dbReference type="Gene3D" id="1.10.287.130">
    <property type="match status" value="1"/>
</dbReference>
<evidence type="ECO:0000256" key="1">
    <source>
        <dbReference type="ARBA" id="ARBA00000085"/>
    </source>
</evidence>
<feature type="modified residue" description="4-aspartylphosphate" evidence="12">
    <location>
        <position position="1137"/>
    </location>
</feature>
<keyword evidence="6" id="KW-0808">Transferase</keyword>
<feature type="domain" description="HAMP" evidence="18">
    <location>
        <begin position="367"/>
        <end position="419"/>
    </location>
</feature>
<dbReference type="PROSITE" id="PS50110">
    <property type="entry name" value="RESPONSE_REGULATORY"/>
    <property type="match status" value="3"/>
</dbReference>
<dbReference type="Pfam" id="PF13185">
    <property type="entry name" value="GAF_2"/>
    <property type="match status" value="1"/>
</dbReference>
<keyword evidence="9 15" id="KW-1133">Transmembrane helix</keyword>
<dbReference type="SUPFAM" id="SSF47384">
    <property type="entry name" value="Homodimeric domain of signal transducing histidine kinase"/>
    <property type="match status" value="1"/>
</dbReference>
<dbReference type="SMART" id="SM00387">
    <property type="entry name" value="HATPase_c"/>
    <property type="match status" value="1"/>
</dbReference>
<name>A0A444JGR7_9BACT</name>
<dbReference type="PROSITE" id="PS50109">
    <property type="entry name" value="HIS_KIN"/>
    <property type="match status" value="1"/>
</dbReference>
<feature type="modified residue" description="4-aspartylphosphate" evidence="12">
    <location>
        <position position="1284"/>
    </location>
</feature>
<keyword evidence="7 15" id="KW-0812">Transmembrane</keyword>
<keyword evidence="10" id="KW-0902">Two-component regulatory system</keyword>
<protein>
    <recommendedName>
        <fullName evidence="3">histidine kinase</fullName>
        <ecNumber evidence="3">2.7.13.3</ecNumber>
    </recommendedName>
</protein>
<evidence type="ECO:0000256" key="10">
    <source>
        <dbReference type="ARBA" id="ARBA00023012"/>
    </source>
</evidence>
<feature type="transmembrane region" description="Helical" evidence="15">
    <location>
        <begin position="12"/>
        <end position="32"/>
    </location>
</feature>
<feature type="region of interest" description="Disordered" evidence="14">
    <location>
        <begin position="915"/>
        <end position="944"/>
    </location>
</feature>
<dbReference type="InterPro" id="IPR003661">
    <property type="entry name" value="HisK_dim/P_dom"/>
</dbReference>
<feature type="domain" description="Histidine kinase" evidence="16">
    <location>
        <begin position="683"/>
        <end position="915"/>
    </location>
</feature>
<dbReference type="Pfam" id="PF00672">
    <property type="entry name" value="HAMP"/>
    <property type="match status" value="1"/>
</dbReference>
<dbReference type="SUPFAM" id="SSF55781">
    <property type="entry name" value="GAF domain-like"/>
    <property type="match status" value="1"/>
</dbReference>
<dbReference type="Gene3D" id="6.10.340.10">
    <property type="match status" value="1"/>
</dbReference>
<dbReference type="InterPro" id="IPR003594">
    <property type="entry name" value="HATPase_dom"/>
</dbReference>
<dbReference type="InterPro" id="IPR036890">
    <property type="entry name" value="HATPase_C_sf"/>
</dbReference>
<evidence type="ECO:0000256" key="9">
    <source>
        <dbReference type="ARBA" id="ARBA00022989"/>
    </source>
</evidence>
<dbReference type="SMART" id="SM00065">
    <property type="entry name" value="GAF"/>
    <property type="match status" value="1"/>
</dbReference>
<dbReference type="FunFam" id="3.30.565.10:FF:000010">
    <property type="entry name" value="Sensor histidine kinase RcsC"/>
    <property type="match status" value="1"/>
</dbReference>
<dbReference type="PANTHER" id="PTHR45339">
    <property type="entry name" value="HYBRID SIGNAL TRANSDUCTION HISTIDINE KINASE J"/>
    <property type="match status" value="1"/>
</dbReference>
<dbReference type="InterPro" id="IPR004358">
    <property type="entry name" value="Sig_transdc_His_kin-like_C"/>
</dbReference>
<dbReference type="InterPro" id="IPR001789">
    <property type="entry name" value="Sig_transdc_resp-reg_receiver"/>
</dbReference>
<feature type="domain" description="Response regulatory" evidence="17">
    <location>
        <begin position="966"/>
        <end position="1079"/>
    </location>
</feature>
<evidence type="ECO:0000259" key="17">
    <source>
        <dbReference type="PROSITE" id="PS50110"/>
    </source>
</evidence>
<evidence type="ECO:0000256" key="8">
    <source>
        <dbReference type="ARBA" id="ARBA00022777"/>
    </source>
</evidence>
<dbReference type="PROSITE" id="PS50885">
    <property type="entry name" value="HAMP"/>
    <property type="match status" value="1"/>
</dbReference>
<evidence type="ECO:0000256" key="12">
    <source>
        <dbReference type="PROSITE-ProRule" id="PRU00169"/>
    </source>
</evidence>
<dbReference type="Pfam" id="PF02743">
    <property type="entry name" value="dCache_1"/>
    <property type="match status" value="1"/>
</dbReference>
<evidence type="ECO:0000259" key="18">
    <source>
        <dbReference type="PROSITE" id="PS50885"/>
    </source>
</evidence>
<keyword evidence="13" id="KW-0175">Coiled coil</keyword>
<dbReference type="InterPro" id="IPR011006">
    <property type="entry name" value="CheY-like_superfamily"/>
</dbReference>
<evidence type="ECO:0000256" key="13">
    <source>
        <dbReference type="SAM" id="Coils"/>
    </source>
</evidence>
<evidence type="ECO:0000256" key="14">
    <source>
        <dbReference type="SAM" id="MobiDB-lite"/>
    </source>
</evidence>
<dbReference type="InterPro" id="IPR003660">
    <property type="entry name" value="HAMP_dom"/>
</dbReference>